<reference evidence="1 2" key="1">
    <citation type="submission" date="2021-02" db="EMBL/GenBank/DDBJ databases">
        <title>Cotonvirus japonicus, which uses Golgi apparatus of host cells for its virion factory, phylogenetically links tailed tupanvirus and icosahedral mimivirus.</title>
        <authorList>
            <person name="Takahashi H."/>
            <person name="Fukaya S."/>
            <person name="Song C."/>
            <person name="Murata K."/>
            <person name="Takemura M."/>
        </authorList>
    </citation>
    <scope>NUCLEOTIDE SEQUENCE [LARGE SCALE GENOMIC DNA]</scope>
</reference>
<dbReference type="Gene3D" id="1.25.40.20">
    <property type="entry name" value="Ankyrin repeat-containing domain"/>
    <property type="match status" value="1"/>
</dbReference>
<accession>A0ABM7NTQ7</accession>
<evidence type="ECO:0000313" key="2">
    <source>
        <dbReference type="Proteomes" id="UP001321479"/>
    </source>
</evidence>
<sequence>MDHLRFCISDTNENTIKKFIVKNKNKHKLYINSKEYIIVEFCKELSFKFLKIELDDAIIFFEFVIANNLFCDCESKHNCNMLGYIVSYFDTVIENNMFDNIHFIIEILTPYLDYNDIHIDKFNNQYLWNYMSNSSNGRDFVAKLLSKSNYETIIFTIKIVQTYNLNGIFEYLAYHKRLKLFFKLLDYYEENILKFFKSKTIKPKYKINLEYLLTSVLFLIDDNKNLNIFNKIIDKTSHIIDELNILTIKQKDLKFYEKTIKSLEYSTTVTTKLMLDRLIGANENINLFEQLIKDGADTEKIEYNKILLLVKYNHINTLEILLKYHVINNTQINNLFQKCYCSNHDIIDLLVDSGADYEKYGLYVLIKARQHDNQKVIEYLEDLLNHDK</sequence>
<dbReference type="Proteomes" id="UP001321479">
    <property type="component" value="Segment"/>
</dbReference>
<protein>
    <recommendedName>
        <fullName evidence="3">Ankyrin repeat protein</fullName>
    </recommendedName>
</protein>
<organism evidence="1 2">
    <name type="scientific">Cotonvirus japonicus</name>
    <dbReference type="NCBI Taxonomy" id="2811091"/>
    <lineage>
        <taxon>Viruses</taxon>
        <taxon>Varidnaviria</taxon>
        <taxon>Bamfordvirae</taxon>
        <taxon>Nucleocytoviricota</taxon>
        <taxon>Megaviricetes</taxon>
        <taxon>Imitervirales</taxon>
        <taxon>Mimiviridae</taxon>
        <taxon>Megamimivirinae</taxon>
        <taxon>Cotonvirus</taxon>
        <taxon>Cotonvirus japonicum</taxon>
    </lineage>
</organism>
<keyword evidence="2" id="KW-1185">Reference proteome</keyword>
<evidence type="ECO:0000313" key="1">
    <source>
        <dbReference type="EMBL" id="BCS83558.1"/>
    </source>
</evidence>
<dbReference type="RefSeq" id="YP_010842166.1">
    <property type="nucleotide sequence ID" value="NC_079139.1"/>
</dbReference>
<name>A0ABM7NTQ7_9VIRU</name>
<dbReference type="SUPFAM" id="SSF48403">
    <property type="entry name" value="Ankyrin repeat"/>
    <property type="match status" value="1"/>
</dbReference>
<evidence type="ECO:0008006" key="3">
    <source>
        <dbReference type="Google" id="ProtNLM"/>
    </source>
</evidence>
<proteinExistence type="predicted"/>
<dbReference type="GeneID" id="80558763"/>
<dbReference type="EMBL" id="AP024483">
    <property type="protein sequence ID" value="BCS83558.1"/>
    <property type="molecule type" value="Genomic_DNA"/>
</dbReference>
<dbReference type="InterPro" id="IPR036770">
    <property type="entry name" value="Ankyrin_rpt-contain_sf"/>
</dbReference>